<protein>
    <submittedName>
        <fullName evidence="1">Uncharacterized protein</fullName>
    </submittedName>
</protein>
<comment type="caution">
    <text evidence="1">The sequence shown here is derived from an EMBL/GenBank/DDBJ whole genome shotgun (WGS) entry which is preliminary data.</text>
</comment>
<reference evidence="1" key="1">
    <citation type="submission" date="2020-05" db="EMBL/GenBank/DDBJ databases">
        <title>WGS assembly of Panicum virgatum.</title>
        <authorList>
            <person name="Lovell J.T."/>
            <person name="Jenkins J."/>
            <person name="Shu S."/>
            <person name="Juenger T.E."/>
            <person name="Schmutz J."/>
        </authorList>
    </citation>
    <scope>NUCLEOTIDE SEQUENCE</scope>
    <source>
        <strain evidence="1">AP13</strain>
    </source>
</reference>
<keyword evidence="2" id="KW-1185">Reference proteome</keyword>
<evidence type="ECO:0000313" key="2">
    <source>
        <dbReference type="Proteomes" id="UP000823388"/>
    </source>
</evidence>
<dbReference type="Proteomes" id="UP000823388">
    <property type="component" value="Chromosome 5K"/>
</dbReference>
<name>A0A8T0SYC6_PANVG</name>
<sequence>MMRFVPPSRVAATSCFLAFGPRSPLLYSMEGATRPSPSAGVLHNHNHPGPAAGARFPEHSANILFLSIFHIKSISFSICGVRERHRVENCLARLRVQAIQFLRGKGGVVSCELRVGVRVSLVGDAVRLGLQPAAL</sequence>
<gene>
    <name evidence="1" type="ORF">PVAP13_5KG651107</name>
</gene>
<evidence type="ECO:0000313" key="1">
    <source>
        <dbReference type="EMBL" id="KAG2602045.1"/>
    </source>
</evidence>
<dbReference type="EMBL" id="CM029045">
    <property type="protein sequence ID" value="KAG2602045.1"/>
    <property type="molecule type" value="Genomic_DNA"/>
</dbReference>
<dbReference type="AlphaFoldDB" id="A0A8T0SYC6"/>
<accession>A0A8T0SYC6</accession>
<proteinExistence type="predicted"/>
<organism evidence="1 2">
    <name type="scientific">Panicum virgatum</name>
    <name type="common">Blackwell switchgrass</name>
    <dbReference type="NCBI Taxonomy" id="38727"/>
    <lineage>
        <taxon>Eukaryota</taxon>
        <taxon>Viridiplantae</taxon>
        <taxon>Streptophyta</taxon>
        <taxon>Embryophyta</taxon>
        <taxon>Tracheophyta</taxon>
        <taxon>Spermatophyta</taxon>
        <taxon>Magnoliopsida</taxon>
        <taxon>Liliopsida</taxon>
        <taxon>Poales</taxon>
        <taxon>Poaceae</taxon>
        <taxon>PACMAD clade</taxon>
        <taxon>Panicoideae</taxon>
        <taxon>Panicodae</taxon>
        <taxon>Paniceae</taxon>
        <taxon>Panicinae</taxon>
        <taxon>Panicum</taxon>
        <taxon>Panicum sect. Hiantes</taxon>
    </lineage>
</organism>